<dbReference type="PANTHER" id="PTHR36121">
    <property type="entry name" value="PROTEIN SXY"/>
    <property type="match status" value="1"/>
</dbReference>
<keyword evidence="4" id="KW-1185">Reference proteome</keyword>
<dbReference type="InterPro" id="IPR026256">
    <property type="entry name" value="TfoX-like_gammaprotbact"/>
</dbReference>
<dbReference type="InterPro" id="IPR007076">
    <property type="entry name" value="TfoX_N"/>
</dbReference>
<accession>A0ABN8E6G9</accession>
<dbReference type="Proteomes" id="UP000838748">
    <property type="component" value="Unassembled WGS sequence"/>
</dbReference>
<dbReference type="PIRSF" id="PIRSF028788">
    <property type="entry name" value="TfoX_Sxy"/>
    <property type="match status" value="1"/>
</dbReference>
<dbReference type="SUPFAM" id="SSF159894">
    <property type="entry name" value="YgaC/TfoX-N like"/>
    <property type="match status" value="1"/>
</dbReference>
<dbReference type="PANTHER" id="PTHR36121:SF1">
    <property type="entry name" value="PROTEIN SXY"/>
    <property type="match status" value="1"/>
</dbReference>
<dbReference type="Pfam" id="PF04994">
    <property type="entry name" value="TfoX_C"/>
    <property type="match status" value="1"/>
</dbReference>
<dbReference type="InterPro" id="IPR007077">
    <property type="entry name" value="TfoX_C"/>
</dbReference>
<evidence type="ECO:0000313" key="4">
    <source>
        <dbReference type="Proteomes" id="UP000838748"/>
    </source>
</evidence>
<dbReference type="InterPro" id="IPR047525">
    <property type="entry name" value="TfoX-like"/>
</dbReference>
<evidence type="ECO:0000259" key="1">
    <source>
        <dbReference type="Pfam" id="PF04993"/>
    </source>
</evidence>
<dbReference type="Gene3D" id="3.30.1460.30">
    <property type="entry name" value="YgaC/TfoX-N like chaperone"/>
    <property type="match status" value="1"/>
</dbReference>
<feature type="domain" description="TfoX C-terminal" evidence="2">
    <location>
        <begin position="114"/>
        <end position="191"/>
    </location>
</feature>
<sequence>MTEEMLLDYMANFTKFRTRSMFGGIGLFNEGAMFAALTGSKLYIRGGGDLDKLLDDMNCCKLVHVKKQSTVTVNYYDVTKYIESDSADIKRIIARSIHQSVCQRAARKTSTPLRLRDLPNMRLTLERMVKKSGVKDVDTFMNLGASVVYCKVCDTYGSSIDRDVLWKFAGAIEGVHWKLIQEPQKRELLKQCREINELEPV</sequence>
<dbReference type="RefSeq" id="WP_237361497.1">
    <property type="nucleotide sequence ID" value="NZ_CAKLDM010000002.1"/>
</dbReference>
<protein>
    <submittedName>
        <fullName evidence="3">DNA transformation protein TfoX1</fullName>
    </submittedName>
</protein>
<reference evidence="3" key="1">
    <citation type="submission" date="2021-11" db="EMBL/GenBank/DDBJ databases">
        <authorList>
            <person name="Rodrigo-Torres L."/>
            <person name="Arahal R. D."/>
            <person name="Lucena T."/>
        </authorList>
    </citation>
    <scope>NUCLEOTIDE SEQUENCE</scope>
    <source>
        <strain evidence="3">CECT 7928</strain>
    </source>
</reference>
<dbReference type="Pfam" id="PF04993">
    <property type="entry name" value="TfoX_N"/>
    <property type="match status" value="1"/>
</dbReference>
<organism evidence="3 4">
    <name type="scientific">Vibrio marisflavi CECT 7928</name>
    <dbReference type="NCBI Taxonomy" id="634439"/>
    <lineage>
        <taxon>Bacteria</taxon>
        <taxon>Pseudomonadati</taxon>
        <taxon>Pseudomonadota</taxon>
        <taxon>Gammaproteobacteria</taxon>
        <taxon>Vibrionales</taxon>
        <taxon>Vibrionaceae</taxon>
        <taxon>Vibrio</taxon>
    </lineage>
</organism>
<dbReference type="Gene3D" id="1.10.150.20">
    <property type="entry name" value="5' to 3' exonuclease, C-terminal subdomain"/>
    <property type="match status" value="1"/>
</dbReference>
<evidence type="ECO:0000313" key="3">
    <source>
        <dbReference type="EMBL" id="CAH0539495.1"/>
    </source>
</evidence>
<gene>
    <name evidence="3" type="primary">tfoX1_1</name>
    <name evidence="3" type="ORF">VMF7928_02191</name>
</gene>
<name>A0ABN8E6G9_9VIBR</name>
<feature type="domain" description="TfoX N-terminal" evidence="1">
    <location>
        <begin position="8"/>
        <end position="99"/>
    </location>
</feature>
<proteinExistence type="predicted"/>
<comment type="caution">
    <text evidence="3">The sequence shown here is derived from an EMBL/GenBank/DDBJ whole genome shotgun (WGS) entry which is preliminary data.</text>
</comment>
<dbReference type="EMBL" id="CAKLDM010000002">
    <property type="protein sequence ID" value="CAH0539495.1"/>
    <property type="molecule type" value="Genomic_DNA"/>
</dbReference>
<evidence type="ECO:0000259" key="2">
    <source>
        <dbReference type="Pfam" id="PF04994"/>
    </source>
</evidence>